<proteinExistence type="predicted"/>
<keyword evidence="2" id="KW-1185">Reference proteome</keyword>
<gene>
    <name evidence="1" type="ORF">LSAT_V11C600329610</name>
</gene>
<accession>A0A9R1VAA4</accession>
<comment type="caution">
    <text evidence="1">The sequence shown here is derived from an EMBL/GenBank/DDBJ whole genome shotgun (WGS) entry which is preliminary data.</text>
</comment>
<protein>
    <submittedName>
        <fullName evidence="1">Uncharacterized protein</fullName>
    </submittedName>
</protein>
<evidence type="ECO:0000313" key="1">
    <source>
        <dbReference type="EMBL" id="KAJ0201198.1"/>
    </source>
</evidence>
<reference evidence="1 2" key="1">
    <citation type="journal article" date="2017" name="Nat. Commun.">
        <title>Genome assembly with in vitro proximity ligation data and whole-genome triplication in lettuce.</title>
        <authorList>
            <person name="Reyes-Chin-Wo S."/>
            <person name="Wang Z."/>
            <person name="Yang X."/>
            <person name="Kozik A."/>
            <person name="Arikit S."/>
            <person name="Song C."/>
            <person name="Xia L."/>
            <person name="Froenicke L."/>
            <person name="Lavelle D.O."/>
            <person name="Truco M.J."/>
            <person name="Xia R."/>
            <person name="Zhu S."/>
            <person name="Xu C."/>
            <person name="Xu H."/>
            <person name="Xu X."/>
            <person name="Cox K."/>
            <person name="Korf I."/>
            <person name="Meyers B.C."/>
            <person name="Michelmore R.W."/>
        </authorList>
    </citation>
    <scope>NUCLEOTIDE SEQUENCE [LARGE SCALE GENOMIC DNA]</scope>
    <source>
        <strain evidence="2">cv. Salinas</strain>
        <tissue evidence="1">Seedlings</tissue>
    </source>
</reference>
<dbReference type="Proteomes" id="UP000235145">
    <property type="component" value="Unassembled WGS sequence"/>
</dbReference>
<evidence type="ECO:0000313" key="2">
    <source>
        <dbReference type="Proteomes" id="UP000235145"/>
    </source>
</evidence>
<organism evidence="1 2">
    <name type="scientific">Lactuca sativa</name>
    <name type="common">Garden lettuce</name>
    <dbReference type="NCBI Taxonomy" id="4236"/>
    <lineage>
        <taxon>Eukaryota</taxon>
        <taxon>Viridiplantae</taxon>
        <taxon>Streptophyta</taxon>
        <taxon>Embryophyta</taxon>
        <taxon>Tracheophyta</taxon>
        <taxon>Spermatophyta</taxon>
        <taxon>Magnoliopsida</taxon>
        <taxon>eudicotyledons</taxon>
        <taxon>Gunneridae</taxon>
        <taxon>Pentapetalae</taxon>
        <taxon>asterids</taxon>
        <taxon>campanulids</taxon>
        <taxon>Asterales</taxon>
        <taxon>Asteraceae</taxon>
        <taxon>Cichorioideae</taxon>
        <taxon>Cichorieae</taxon>
        <taxon>Lactucinae</taxon>
        <taxon>Lactuca</taxon>
    </lineage>
</organism>
<sequence>MLYNSRLDSIDLVDREHELEFSRADHNWLFQVGLLCVMDKLIEHPEFTCSISCIHHAAFFAGEGSDLTNLKAQVDAGTYDPSASDSRSSHSSALDVALLSFATMDFAGLLGLGHLDVDEVKALCAFDEGEDVAEGLEVGLAGAGGGVNGGVSGTGDGFGSDTGGASDGGVRIGEAGGVSVIGGGA</sequence>
<dbReference type="AlphaFoldDB" id="A0A9R1VAA4"/>
<dbReference type="EMBL" id="NBSK02000006">
    <property type="protein sequence ID" value="KAJ0201198.1"/>
    <property type="molecule type" value="Genomic_DNA"/>
</dbReference>
<name>A0A9R1VAA4_LACSA</name>